<gene>
    <name evidence="4" type="ORF">A7X95_05085</name>
    <name evidence="3" type="ORF">T478_1500</name>
</gene>
<feature type="transmembrane region" description="Helical" evidence="2">
    <location>
        <begin position="12"/>
        <end position="28"/>
    </location>
</feature>
<organism evidence="3 5">
    <name type="scientific">Candidatus Nitrosopelagicus brevis</name>
    <dbReference type="NCBI Taxonomy" id="1410606"/>
    <lineage>
        <taxon>Archaea</taxon>
        <taxon>Nitrososphaerota</taxon>
    </lineage>
</organism>
<evidence type="ECO:0000313" key="5">
    <source>
        <dbReference type="Proteomes" id="UP000030944"/>
    </source>
</evidence>
<dbReference type="HOGENOM" id="CLU_1357861_0_0_2"/>
<dbReference type="EMBL" id="CP007026">
    <property type="protein sequence ID" value="AJA91985.1"/>
    <property type="molecule type" value="Genomic_DNA"/>
</dbReference>
<keyword evidence="2" id="KW-0812">Transmembrane</keyword>
<dbReference type="AlphaFoldDB" id="A0A0A7V5L6"/>
<dbReference type="SUPFAM" id="SSF46785">
    <property type="entry name" value="Winged helix' DNA-binding domain"/>
    <property type="match status" value="1"/>
</dbReference>
<dbReference type="InterPro" id="IPR036388">
    <property type="entry name" value="WH-like_DNA-bd_sf"/>
</dbReference>
<evidence type="ECO:0000256" key="1">
    <source>
        <dbReference type="SAM" id="MobiDB-lite"/>
    </source>
</evidence>
<sequence length="197" mass="22050">MLVEIPDLDVIFGLILAFIGGLFTLFVYSKLKSISASNEQTKQDSERLEFYERQLIDLKIKLDAIDLENLSFSQETPQNIVKNEEKPVQVVEKQVQVVPEQVPVPARVERTPNMSSGDIVEAVLRLITDRSRTSRDIQITLGKSREHISRTMKKMSDDGLVQRNTNAKPYSYSITQNGLSRLSGSGGTPQTIAPQTS</sequence>
<dbReference type="Proteomes" id="UP000030944">
    <property type="component" value="Chromosome"/>
</dbReference>
<evidence type="ECO:0000313" key="3">
    <source>
        <dbReference type="EMBL" id="AJA91985.1"/>
    </source>
</evidence>
<evidence type="ECO:0000256" key="2">
    <source>
        <dbReference type="SAM" id="Phobius"/>
    </source>
</evidence>
<dbReference type="EMBL" id="LXWN01000002">
    <property type="protein sequence ID" value="PTL87283.1"/>
    <property type="molecule type" value="Genomic_DNA"/>
</dbReference>
<dbReference type="OrthoDB" id="11435at2157"/>
<dbReference type="Gene3D" id="1.10.10.10">
    <property type="entry name" value="Winged helix-like DNA-binding domain superfamily/Winged helix DNA-binding domain"/>
    <property type="match status" value="1"/>
</dbReference>
<dbReference type="KEGG" id="nbv:T478_1500"/>
<evidence type="ECO:0008006" key="7">
    <source>
        <dbReference type="Google" id="ProtNLM"/>
    </source>
</evidence>
<feature type="region of interest" description="Disordered" evidence="1">
    <location>
        <begin position="178"/>
        <end position="197"/>
    </location>
</feature>
<dbReference type="Proteomes" id="UP000241022">
    <property type="component" value="Unassembled WGS sequence"/>
</dbReference>
<dbReference type="InterPro" id="IPR036390">
    <property type="entry name" value="WH_DNA-bd_sf"/>
</dbReference>
<reference evidence="6" key="3">
    <citation type="submission" date="2016-05" db="EMBL/GenBank/DDBJ databases">
        <authorList>
            <person name="Dupont C."/>
            <person name="Santoro A."/>
        </authorList>
    </citation>
    <scope>NUCLEOTIDE SEQUENCE [LARGE SCALE GENOMIC DNA]</scope>
    <source>
        <strain evidence="6">U25</strain>
    </source>
</reference>
<reference evidence="4 6" key="4">
    <citation type="submission" date="2018-04" db="EMBL/GenBank/DDBJ databases">
        <title>Transcriptomics of ammonia oxidizing archaea.</title>
        <authorList>
            <person name="Carini P."/>
        </authorList>
    </citation>
    <scope>NUCLEOTIDE SEQUENCE [LARGE SCALE GENOMIC DNA]</scope>
    <source>
        <strain evidence="4 6">U25</strain>
    </source>
</reference>
<keyword evidence="2" id="KW-0472">Membrane</keyword>
<keyword evidence="6" id="KW-1185">Reference proteome</keyword>
<reference evidence="3 5" key="1">
    <citation type="journal article" date="2015" name="Proc. Natl. Acad. Sci. U.S.A.">
        <title>Genomic and proteomic characterization of "Candidatus Nitrosopelagicus brevis": An ammonia-oxidizing archaeon from the open ocean.</title>
        <authorList>
            <person name="Santoro A.E."/>
            <person name="Dupont C.L."/>
            <person name="Richter R.A."/>
            <person name="Craig M.T."/>
            <person name="Carini P."/>
            <person name="McIlvin M.R."/>
            <person name="Yang Y."/>
            <person name="Orsi W.D."/>
            <person name="Moran D.M."/>
            <person name="Saito M.A."/>
        </authorList>
    </citation>
    <scope>NUCLEOTIDE SEQUENCE [LARGE SCALE GENOMIC DNA]</scope>
    <source>
        <strain evidence="3">CN25</strain>
        <strain evidence="5">V2</strain>
    </source>
</reference>
<protein>
    <recommendedName>
        <fullName evidence="7">MarR family transcriptional regulator</fullName>
    </recommendedName>
</protein>
<proteinExistence type="predicted"/>
<reference evidence="4" key="2">
    <citation type="submission" date="2016-05" db="EMBL/GenBank/DDBJ databases">
        <authorList>
            <person name="Lavstsen T."/>
            <person name="Jespersen J.S."/>
        </authorList>
    </citation>
    <scope>NUCLEOTIDE SEQUENCE [LARGE SCALE GENOMIC DNA]</scope>
    <source>
        <strain evidence="4">U25</strain>
    </source>
</reference>
<evidence type="ECO:0000313" key="6">
    <source>
        <dbReference type="Proteomes" id="UP000241022"/>
    </source>
</evidence>
<evidence type="ECO:0000313" key="4">
    <source>
        <dbReference type="EMBL" id="PTL87283.1"/>
    </source>
</evidence>
<keyword evidence="2" id="KW-1133">Transmembrane helix</keyword>
<accession>A0A0A7V5L6</accession>
<name>A0A0A7V5L6_9ARCH</name>